<protein>
    <submittedName>
        <fullName evidence="2">Uncharacterized protein</fullName>
    </submittedName>
</protein>
<feature type="compositionally biased region" description="Polar residues" evidence="1">
    <location>
        <begin position="117"/>
        <end position="140"/>
    </location>
</feature>
<dbReference type="EMBL" id="KI965473">
    <property type="protein sequence ID" value="EUD66138.1"/>
    <property type="molecule type" value="Genomic_DNA"/>
</dbReference>
<dbReference type="GeneID" id="20038607"/>
<organism evidence="2 3">
    <name type="scientific">Plasmodium inui San Antonio 1</name>
    <dbReference type="NCBI Taxonomy" id="1237626"/>
    <lineage>
        <taxon>Eukaryota</taxon>
        <taxon>Sar</taxon>
        <taxon>Alveolata</taxon>
        <taxon>Apicomplexa</taxon>
        <taxon>Aconoidasida</taxon>
        <taxon>Haemosporida</taxon>
        <taxon>Plasmodiidae</taxon>
        <taxon>Plasmodium</taxon>
        <taxon>Plasmodium (Plasmodium)</taxon>
    </lineage>
</organism>
<sequence>MNVLVIYEKIILFPKENLSEANQFYTYFYAPFAKKVTFFTRPFWVNRKMGSFEEATHYESRYTQYHVIVNAIKLFLLKKYSQNWSPSIHRWNIVECLGQNNPSYLSFAQGGRRDSNNDTTQVGRNTSQKKTNVNSSNGESQLDGDHSQVTPYDETEKMPQDAESHLSERGPVAIHYWKKMKKNKTNTLHYNIDPSAKTKKIQIYYNSEMTDMERKICKIKKFLRNGNPVDILLICDSHSQSDSKVTQKGGVGEKKKRNKKSRESTSEGGPTSICKVRNNITNSALSLQLSEAKSSQHVNVRMNFLMRHLAKIAIVEETFWHVQNGKRVILIKLYPRPLWNCSTEGCAGNRRVSTASFPNAADKQVEDKRVEDKLVEDKRVEDKRVENKRVEDKRVENKRVEGKRAEEKRAADKWAKDATVQ</sequence>
<keyword evidence="3" id="KW-1185">Reference proteome</keyword>
<dbReference type="SUPFAM" id="SSF55200">
    <property type="entry name" value="Translation initiation factor IF3, C-terminal domain"/>
    <property type="match status" value="1"/>
</dbReference>
<evidence type="ECO:0000313" key="3">
    <source>
        <dbReference type="Proteomes" id="UP000030640"/>
    </source>
</evidence>
<evidence type="ECO:0000256" key="1">
    <source>
        <dbReference type="SAM" id="MobiDB-lite"/>
    </source>
</evidence>
<dbReference type="VEuPathDB" id="PlasmoDB:C922_03333"/>
<feature type="region of interest" description="Disordered" evidence="1">
    <location>
        <begin position="241"/>
        <end position="273"/>
    </location>
</feature>
<proteinExistence type="predicted"/>
<dbReference type="InterPro" id="IPR036788">
    <property type="entry name" value="T_IF-3_C_sf"/>
</dbReference>
<feature type="compositionally biased region" description="Basic and acidic residues" evidence="1">
    <location>
        <begin position="154"/>
        <end position="168"/>
    </location>
</feature>
<dbReference type="Proteomes" id="UP000030640">
    <property type="component" value="Unassembled WGS sequence"/>
</dbReference>
<dbReference type="GO" id="GO:0006413">
    <property type="term" value="P:translational initiation"/>
    <property type="evidence" value="ECO:0007669"/>
    <property type="project" value="InterPro"/>
</dbReference>
<reference evidence="2 3" key="1">
    <citation type="submission" date="2013-02" db="EMBL/GenBank/DDBJ databases">
        <title>The Genome Sequence of Plasmodium inui San Antonio 1.</title>
        <authorList>
            <consortium name="The Broad Institute Genome Sequencing Platform"/>
            <consortium name="The Broad Institute Genome Sequencing Center for Infectious Disease"/>
            <person name="Neafsey D."/>
            <person name="Cheeseman I."/>
            <person name="Volkman S."/>
            <person name="Adams J."/>
            <person name="Walker B."/>
            <person name="Young S.K."/>
            <person name="Zeng Q."/>
            <person name="Gargeya S."/>
            <person name="Fitzgerald M."/>
            <person name="Haas B."/>
            <person name="Abouelleil A."/>
            <person name="Alvarado L."/>
            <person name="Arachchi H.M."/>
            <person name="Berlin A.M."/>
            <person name="Chapman S.B."/>
            <person name="Dewar J."/>
            <person name="Goldberg J."/>
            <person name="Griggs A."/>
            <person name="Gujja S."/>
            <person name="Hansen M."/>
            <person name="Howarth C."/>
            <person name="Imamovic A."/>
            <person name="Larimer J."/>
            <person name="McCowan C."/>
            <person name="Murphy C."/>
            <person name="Neiman D."/>
            <person name="Pearson M."/>
            <person name="Priest M."/>
            <person name="Roberts A."/>
            <person name="Saif S."/>
            <person name="Shea T."/>
            <person name="Sisk P."/>
            <person name="Sykes S."/>
            <person name="Wortman J."/>
            <person name="Nusbaum C."/>
            <person name="Birren B."/>
        </authorList>
    </citation>
    <scope>NUCLEOTIDE SEQUENCE [LARGE SCALE GENOMIC DNA]</scope>
    <source>
        <strain evidence="2 3">San Antonio 1</strain>
    </source>
</reference>
<feature type="region of interest" description="Disordered" evidence="1">
    <location>
        <begin position="107"/>
        <end position="170"/>
    </location>
</feature>
<evidence type="ECO:0000313" key="2">
    <source>
        <dbReference type="EMBL" id="EUD66138.1"/>
    </source>
</evidence>
<dbReference type="RefSeq" id="XP_008817147.1">
    <property type="nucleotide sequence ID" value="XM_008818925.1"/>
</dbReference>
<gene>
    <name evidence="2" type="ORF">C922_03333</name>
</gene>
<dbReference type="AlphaFoldDB" id="W7A4B1"/>
<accession>W7A4B1</accession>
<name>W7A4B1_9APIC</name>
<feature type="region of interest" description="Disordered" evidence="1">
    <location>
        <begin position="381"/>
        <end position="421"/>
    </location>
</feature>
<dbReference type="OrthoDB" id="375742at2759"/>